<evidence type="ECO:0000313" key="3">
    <source>
        <dbReference type="EMBL" id="CAA9560621.1"/>
    </source>
</evidence>
<dbReference type="Pfam" id="PF08327">
    <property type="entry name" value="AHSA1"/>
    <property type="match status" value="1"/>
</dbReference>
<dbReference type="AlphaFoldDB" id="A0A6J4UVT1"/>
<accession>A0A6J4UVT1</accession>
<dbReference type="InterPro" id="IPR023393">
    <property type="entry name" value="START-like_dom_sf"/>
</dbReference>
<dbReference type="InterPro" id="IPR013538">
    <property type="entry name" value="ASHA1/2-like_C"/>
</dbReference>
<feature type="domain" description="Activator of Hsp90 ATPase homologue 1/2-like C-terminal" evidence="2">
    <location>
        <begin position="20"/>
        <end position="140"/>
    </location>
</feature>
<reference evidence="3" key="1">
    <citation type="submission" date="2020-02" db="EMBL/GenBank/DDBJ databases">
        <authorList>
            <person name="Meier V. D."/>
        </authorList>
    </citation>
    <scope>NUCLEOTIDE SEQUENCE</scope>
    <source>
        <strain evidence="3">AVDCRST_MAG86</strain>
    </source>
</reference>
<evidence type="ECO:0000259" key="2">
    <source>
        <dbReference type="Pfam" id="PF08327"/>
    </source>
</evidence>
<organism evidence="3">
    <name type="scientific">uncultured Truepera sp</name>
    <dbReference type="NCBI Taxonomy" id="543023"/>
    <lineage>
        <taxon>Bacteria</taxon>
        <taxon>Thermotogati</taxon>
        <taxon>Deinococcota</taxon>
        <taxon>Deinococci</taxon>
        <taxon>Trueperales</taxon>
        <taxon>Trueperaceae</taxon>
        <taxon>Truepera</taxon>
        <taxon>environmental samples</taxon>
    </lineage>
</organism>
<dbReference type="Gene3D" id="3.30.530.20">
    <property type="match status" value="1"/>
</dbReference>
<dbReference type="EMBL" id="CADCWP010000039">
    <property type="protein sequence ID" value="CAA9560621.1"/>
    <property type="molecule type" value="Genomic_DNA"/>
</dbReference>
<proteinExistence type="inferred from homology"/>
<protein>
    <recommendedName>
        <fullName evidence="2">Activator of Hsp90 ATPase homologue 1/2-like C-terminal domain-containing protein</fullName>
    </recommendedName>
</protein>
<gene>
    <name evidence="3" type="ORF">AVDCRST_MAG86-587</name>
</gene>
<comment type="similarity">
    <text evidence="1">Belongs to the AHA1 family.</text>
</comment>
<sequence length="144" mass="16605">MDYIYTRDGRLRVWETFRRVTPQELYSYWTDPAKLKMWWPDEATIDAVPGGHYSYTFTQPDQTLSGVFSEVLAGKRLAFSWAWASEPGSARQVVVDFEKRDADTLLTVTHGTYGGGEAETREREEHLEGWQHFLGKLKRATKPA</sequence>
<dbReference type="SUPFAM" id="SSF55961">
    <property type="entry name" value="Bet v1-like"/>
    <property type="match status" value="1"/>
</dbReference>
<dbReference type="CDD" id="cd07814">
    <property type="entry name" value="SRPBCC_CalC_Aha1-like"/>
    <property type="match status" value="1"/>
</dbReference>
<evidence type="ECO:0000256" key="1">
    <source>
        <dbReference type="ARBA" id="ARBA00006817"/>
    </source>
</evidence>
<name>A0A6J4UVT1_9DEIN</name>